<keyword evidence="1" id="KW-1133">Transmembrane helix</keyword>
<feature type="transmembrane region" description="Helical" evidence="1">
    <location>
        <begin position="125"/>
        <end position="145"/>
    </location>
</feature>
<feature type="transmembrane region" description="Helical" evidence="1">
    <location>
        <begin position="18"/>
        <end position="41"/>
    </location>
</feature>
<sequence length="147" mass="15605">MRALAAFDGLAWVAAHPWLYPALVVVHVVGVALLFGSLVLVELRLWGFARELPLRPFARFGLGLTWAGFGAAVASGVVLFLSQPADLLGNRAFLVKMALIAAAGLNAGAFHALRGLERAGALARAQTTLSLGLWLAIIICGRWIAYD</sequence>
<evidence type="ECO:0000313" key="3">
    <source>
        <dbReference type="Proteomes" id="UP000529637"/>
    </source>
</evidence>
<keyword evidence="3" id="KW-1185">Reference proteome</keyword>
<feature type="transmembrane region" description="Helical" evidence="1">
    <location>
        <begin position="62"/>
        <end position="81"/>
    </location>
</feature>
<dbReference type="Proteomes" id="UP000529637">
    <property type="component" value="Unassembled WGS sequence"/>
</dbReference>
<protein>
    <recommendedName>
        <fullName evidence="4">DUF2214 domain-containing protein</fullName>
    </recommendedName>
</protein>
<evidence type="ECO:0000313" key="2">
    <source>
        <dbReference type="EMBL" id="NUZ05259.1"/>
    </source>
</evidence>
<feature type="transmembrane region" description="Helical" evidence="1">
    <location>
        <begin position="93"/>
        <end position="113"/>
    </location>
</feature>
<organism evidence="2 3">
    <name type="scientific">Piscinibacter koreensis</name>
    <dbReference type="NCBI Taxonomy" id="2742824"/>
    <lineage>
        <taxon>Bacteria</taxon>
        <taxon>Pseudomonadati</taxon>
        <taxon>Pseudomonadota</taxon>
        <taxon>Betaproteobacteria</taxon>
        <taxon>Burkholderiales</taxon>
        <taxon>Sphaerotilaceae</taxon>
        <taxon>Piscinibacter</taxon>
    </lineage>
</organism>
<name>A0A7Y6NLD7_9BURK</name>
<proteinExistence type="predicted"/>
<dbReference type="EMBL" id="JABWMJ010000002">
    <property type="protein sequence ID" value="NUZ05259.1"/>
    <property type="molecule type" value="Genomic_DNA"/>
</dbReference>
<reference evidence="2 3" key="1">
    <citation type="submission" date="2020-06" db="EMBL/GenBank/DDBJ databases">
        <title>Schlegella sp. ID0723 isolated from air conditioner.</title>
        <authorList>
            <person name="Kim D.Y."/>
            <person name="Kim D.-U."/>
        </authorList>
    </citation>
    <scope>NUCLEOTIDE SEQUENCE [LARGE SCALE GENOMIC DNA]</scope>
    <source>
        <strain evidence="2 3">ID0723</strain>
    </source>
</reference>
<evidence type="ECO:0000256" key="1">
    <source>
        <dbReference type="SAM" id="Phobius"/>
    </source>
</evidence>
<keyword evidence="1" id="KW-0472">Membrane</keyword>
<dbReference type="RefSeq" id="WP_176066975.1">
    <property type="nucleotide sequence ID" value="NZ_JABWMJ010000002.1"/>
</dbReference>
<comment type="caution">
    <text evidence="2">The sequence shown here is derived from an EMBL/GenBank/DDBJ whole genome shotgun (WGS) entry which is preliminary data.</text>
</comment>
<gene>
    <name evidence="2" type="ORF">HQN59_05730</name>
</gene>
<accession>A0A7Y6NLD7</accession>
<evidence type="ECO:0008006" key="4">
    <source>
        <dbReference type="Google" id="ProtNLM"/>
    </source>
</evidence>
<keyword evidence="1" id="KW-0812">Transmembrane</keyword>
<dbReference type="AlphaFoldDB" id="A0A7Y6NLD7"/>